<evidence type="ECO:0000259" key="1">
    <source>
        <dbReference type="Pfam" id="PF08501"/>
    </source>
</evidence>
<name>A0A383E539_9ZZZZ</name>
<organism evidence="2">
    <name type="scientific">marine metagenome</name>
    <dbReference type="NCBI Taxonomy" id="408172"/>
    <lineage>
        <taxon>unclassified sequences</taxon>
        <taxon>metagenomes</taxon>
        <taxon>ecological metagenomes</taxon>
    </lineage>
</organism>
<dbReference type="InterPro" id="IPR013708">
    <property type="entry name" value="Shikimate_DH-bd_N"/>
</dbReference>
<reference evidence="2" key="1">
    <citation type="submission" date="2018-05" db="EMBL/GenBank/DDBJ databases">
        <authorList>
            <person name="Lanie J.A."/>
            <person name="Ng W.-L."/>
            <person name="Kazmierczak K.M."/>
            <person name="Andrzejewski T.M."/>
            <person name="Davidsen T.M."/>
            <person name="Wayne K.J."/>
            <person name="Tettelin H."/>
            <person name="Glass J.I."/>
            <person name="Rusch D."/>
            <person name="Podicherti R."/>
            <person name="Tsui H.-C.T."/>
            <person name="Winkler M.E."/>
        </authorList>
    </citation>
    <scope>NUCLEOTIDE SEQUENCE</scope>
</reference>
<dbReference type="SUPFAM" id="SSF53223">
    <property type="entry name" value="Aminoacid dehydrogenase-like, N-terminal domain"/>
    <property type="match status" value="1"/>
</dbReference>
<proteinExistence type="predicted"/>
<protein>
    <recommendedName>
        <fullName evidence="1">Shikimate dehydrogenase substrate binding N-terminal domain-containing protein</fullName>
    </recommendedName>
</protein>
<dbReference type="EMBL" id="UINC01222669">
    <property type="protein sequence ID" value="SVE51550.1"/>
    <property type="molecule type" value="Genomic_DNA"/>
</dbReference>
<accession>A0A383E539</accession>
<dbReference type="Pfam" id="PF08501">
    <property type="entry name" value="Shikimate_dh_N"/>
    <property type="match status" value="1"/>
</dbReference>
<evidence type="ECO:0000313" key="2">
    <source>
        <dbReference type="EMBL" id="SVE51550.1"/>
    </source>
</evidence>
<gene>
    <name evidence="2" type="ORF">METZ01_LOCUS504404</name>
</gene>
<dbReference type="InterPro" id="IPR046346">
    <property type="entry name" value="Aminoacid_DH-like_N_sf"/>
</dbReference>
<dbReference type="Gene3D" id="3.40.50.10860">
    <property type="entry name" value="Leucine Dehydrogenase, chain A, domain 1"/>
    <property type="match status" value="1"/>
</dbReference>
<dbReference type="GO" id="GO:0004764">
    <property type="term" value="F:shikimate 3-dehydrogenase (NADP+) activity"/>
    <property type="evidence" value="ECO:0007669"/>
    <property type="project" value="InterPro"/>
</dbReference>
<dbReference type="AlphaFoldDB" id="A0A383E539"/>
<feature type="non-terminal residue" evidence="2">
    <location>
        <position position="60"/>
    </location>
</feature>
<sequence length="60" mass="6988">MYMPQNMNDLTLFLKNEIDNFAGLNITLPYKINTFELMHKCDKFSSRIKAVNCVKNIDGM</sequence>
<feature type="domain" description="Shikimate dehydrogenase substrate binding N-terminal" evidence="1">
    <location>
        <begin position="12"/>
        <end position="54"/>
    </location>
</feature>